<keyword evidence="2" id="KW-0012">Acyltransferase</keyword>
<evidence type="ECO:0000259" key="1">
    <source>
        <dbReference type="PROSITE" id="PS51186"/>
    </source>
</evidence>
<dbReference type="InterPro" id="IPR016181">
    <property type="entry name" value="Acyl_CoA_acyltransferase"/>
</dbReference>
<accession>A0ABW4PQC0</accession>
<dbReference type="PANTHER" id="PTHR43441:SF11">
    <property type="entry name" value="RIBOSOMAL-PROTEIN-SERINE ACETYLTRANSFERASE"/>
    <property type="match status" value="1"/>
</dbReference>
<evidence type="ECO:0000313" key="2">
    <source>
        <dbReference type="EMBL" id="MFD1832265.1"/>
    </source>
</evidence>
<evidence type="ECO:0000313" key="3">
    <source>
        <dbReference type="Proteomes" id="UP001597365"/>
    </source>
</evidence>
<dbReference type="GO" id="GO:0016746">
    <property type="term" value="F:acyltransferase activity"/>
    <property type="evidence" value="ECO:0007669"/>
    <property type="project" value="UniProtKB-KW"/>
</dbReference>
<comment type="caution">
    <text evidence="2">The sequence shown here is derived from an EMBL/GenBank/DDBJ whole genome shotgun (WGS) entry which is preliminary data.</text>
</comment>
<dbReference type="Proteomes" id="UP001597365">
    <property type="component" value="Unassembled WGS sequence"/>
</dbReference>
<dbReference type="EC" id="2.3.-.-" evidence="2"/>
<proteinExistence type="predicted"/>
<dbReference type="Pfam" id="PF13302">
    <property type="entry name" value="Acetyltransf_3"/>
    <property type="match status" value="1"/>
</dbReference>
<dbReference type="InterPro" id="IPR000182">
    <property type="entry name" value="GNAT_dom"/>
</dbReference>
<dbReference type="RefSeq" id="WP_380903012.1">
    <property type="nucleotide sequence ID" value="NZ_JBHUFU010000014.1"/>
</dbReference>
<dbReference type="InterPro" id="IPR051908">
    <property type="entry name" value="Ribosomal_N-acetyltransferase"/>
</dbReference>
<sequence>MTALHGTSVVLRPTVLEDVPALAAIRAAPEVRTWWRGGDDLAADLVADLEDPELHLLTILHRERIAGMVQWYAEKEPDYRHAGIDIFLDPSVHGGGLGTDAVRTLARHLVEDHGHHRLVIDPAAGNAAAIRCYEKVGFRPVGTMRQYERGADGTWHDGLLMDLLAAELER</sequence>
<protein>
    <submittedName>
        <fullName evidence="2">GNAT family N-acetyltransferase</fullName>
        <ecNumber evidence="2">2.3.-.-</ecNumber>
    </submittedName>
</protein>
<dbReference type="Gene3D" id="3.40.630.30">
    <property type="match status" value="1"/>
</dbReference>
<reference evidence="3" key="1">
    <citation type="journal article" date="2019" name="Int. J. Syst. Evol. Microbiol.">
        <title>The Global Catalogue of Microorganisms (GCM) 10K type strain sequencing project: providing services to taxonomists for standard genome sequencing and annotation.</title>
        <authorList>
            <consortium name="The Broad Institute Genomics Platform"/>
            <consortium name="The Broad Institute Genome Sequencing Center for Infectious Disease"/>
            <person name="Wu L."/>
            <person name="Ma J."/>
        </authorList>
    </citation>
    <scope>NUCLEOTIDE SEQUENCE [LARGE SCALE GENOMIC DNA]</scope>
    <source>
        <strain evidence="3">CGMCC 4.7455</strain>
    </source>
</reference>
<keyword evidence="2" id="KW-0808">Transferase</keyword>
<dbReference type="PROSITE" id="PS51186">
    <property type="entry name" value="GNAT"/>
    <property type="match status" value="1"/>
</dbReference>
<keyword evidence="3" id="KW-1185">Reference proteome</keyword>
<dbReference type="EMBL" id="JBHUFU010000014">
    <property type="protein sequence ID" value="MFD1832265.1"/>
    <property type="molecule type" value="Genomic_DNA"/>
</dbReference>
<name>A0ABW4PQC0_9ACTN</name>
<dbReference type="PANTHER" id="PTHR43441">
    <property type="entry name" value="RIBOSOMAL-PROTEIN-SERINE ACETYLTRANSFERASE"/>
    <property type="match status" value="1"/>
</dbReference>
<gene>
    <name evidence="2" type="ORF">ACFSJS_21830</name>
</gene>
<dbReference type="SUPFAM" id="SSF55729">
    <property type="entry name" value="Acyl-CoA N-acyltransferases (Nat)"/>
    <property type="match status" value="1"/>
</dbReference>
<organism evidence="2 3">
    <name type="scientific">Streptomyces desertarenae</name>
    <dbReference type="NCBI Taxonomy" id="2666184"/>
    <lineage>
        <taxon>Bacteria</taxon>
        <taxon>Bacillati</taxon>
        <taxon>Actinomycetota</taxon>
        <taxon>Actinomycetes</taxon>
        <taxon>Kitasatosporales</taxon>
        <taxon>Streptomycetaceae</taxon>
        <taxon>Streptomyces</taxon>
    </lineage>
</organism>
<feature type="domain" description="N-acetyltransferase" evidence="1">
    <location>
        <begin position="9"/>
        <end position="166"/>
    </location>
</feature>